<sequence>MKPLCRSVQFGSMAASRALWLTALFAALARMVHAAGPVVRCEPCDAGALGQCKPLPRDCAERVREPGCGCCMTCALREGQACGVYTGRCGAGLRCQHRPGESKPLLALLEGRGVCTRARDRNLPQRVDHPLEEHLSTTPVSTVIKHTEVVQDTVTSSGVEEGVQKTAEQAPKGSLLNSKLGMIQMEEFKQSQIYKVEPVTKGVHPDIHNFSLESKRETEYGPCRREMEIVLKSLRISHALNPRIFRIPNCDRKGFYKRKQCRPSKGHKRGHCWCVDKYGQPLPIYEGKEHNQVHCNNLEKE</sequence>
<dbReference type="GO" id="GO:0043567">
    <property type="term" value="P:regulation of insulin-like growth factor receptor signaling pathway"/>
    <property type="evidence" value="ECO:0007669"/>
    <property type="project" value="TreeGrafter"/>
</dbReference>
<evidence type="ECO:0000313" key="16">
    <source>
        <dbReference type="Proteomes" id="UP000319801"/>
    </source>
</evidence>
<keyword evidence="3" id="KW-0964">Secreted</keyword>
<keyword evidence="16" id="KW-1185">Reference proteome</keyword>
<dbReference type="InterPro" id="IPR017891">
    <property type="entry name" value="Insulin_GF-bd_Cys-rich_CS"/>
</dbReference>
<feature type="domain" description="IGFBP N-terminal" evidence="14">
    <location>
        <begin position="37"/>
        <end position="118"/>
    </location>
</feature>
<dbReference type="PANTHER" id="PTHR11551:SF3">
    <property type="entry name" value="INSULIN-LIKE GROWTH FACTOR-BINDING PROTEIN 3"/>
    <property type="match status" value="1"/>
</dbReference>
<dbReference type="PRINTS" id="PR01976">
    <property type="entry name" value="IGFBPFAMILY"/>
</dbReference>
<keyword evidence="5" id="KW-0341">Growth regulation</keyword>
<evidence type="ECO:0000256" key="3">
    <source>
        <dbReference type="ARBA" id="ARBA00022525"/>
    </source>
</evidence>
<dbReference type="PRINTS" id="PR01979">
    <property type="entry name" value="IGFBPFAMILY3"/>
</dbReference>
<dbReference type="FunFam" id="4.10.40.20:FF:000001">
    <property type="entry name" value="Insulin-like growth factor binding protein 5"/>
    <property type="match status" value="1"/>
</dbReference>
<dbReference type="GO" id="GO:0031995">
    <property type="term" value="F:insulin-like growth factor II binding"/>
    <property type="evidence" value="ECO:0007669"/>
    <property type="project" value="TreeGrafter"/>
</dbReference>
<dbReference type="SMART" id="SM00211">
    <property type="entry name" value="TY"/>
    <property type="match status" value="1"/>
</dbReference>
<dbReference type="OrthoDB" id="6068400at2759"/>
<evidence type="ECO:0000256" key="12">
    <source>
        <dbReference type="SAM" id="SignalP"/>
    </source>
</evidence>
<feature type="signal peptide" evidence="12">
    <location>
        <begin position="1"/>
        <end position="34"/>
    </location>
</feature>
<evidence type="ECO:0000256" key="4">
    <source>
        <dbReference type="ARBA" id="ARBA00022553"/>
    </source>
</evidence>
<evidence type="ECO:0000256" key="7">
    <source>
        <dbReference type="ARBA" id="ARBA00022729"/>
    </source>
</evidence>
<evidence type="ECO:0000256" key="8">
    <source>
        <dbReference type="ARBA" id="ARBA00023157"/>
    </source>
</evidence>
<dbReference type="InterPro" id="IPR009030">
    <property type="entry name" value="Growth_fac_rcpt_cys_sf"/>
</dbReference>
<dbReference type="AlphaFoldDB" id="A0A556TSW7"/>
<dbReference type="PROSITE" id="PS00222">
    <property type="entry name" value="IGFBP_N_1"/>
    <property type="match status" value="1"/>
</dbReference>
<dbReference type="Proteomes" id="UP000319801">
    <property type="component" value="Unassembled WGS sequence"/>
</dbReference>
<gene>
    <name evidence="15" type="ORF">Baya_3769</name>
</gene>
<dbReference type="CDD" id="cd00191">
    <property type="entry name" value="TY"/>
    <property type="match status" value="1"/>
</dbReference>
<feature type="domain" description="Thyroglobulin type-1" evidence="13">
    <location>
        <begin position="220"/>
        <end position="295"/>
    </location>
</feature>
<comment type="caution">
    <text evidence="11">Lacks conserved residue(s) required for the propagation of feature annotation.</text>
</comment>
<dbReference type="EMBL" id="VCAZ01000016">
    <property type="protein sequence ID" value="TSK58121.1"/>
    <property type="molecule type" value="Genomic_DNA"/>
</dbReference>
<protein>
    <recommendedName>
        <fullName evidence="2">Insulin-like growth factor-binding protein 3</fullName>
    </recommendedName>
</protein>
<evidence type="ECO:0000256" key="9">
    <source>
        <dbReference type="ARBA" id="ARBA00023180"/>
    </source>
</evidence>
<dbReference type="Pfam" id="PF00219">
    <property type="entry name" value="IGFBP"/>
    <property type="match status" value="1"/>
</dbReference>
<dbReference type="PROSITE" id="PS51162">
    <property type="entry name" value="THYROGLOBULIN_1_2"/>
    <property type="match status" value="1"/>
</dbReference>
<reference evidence="15 16" key="1">
    <citation type="journal article" date="2019" name="Genome Biol. Evol.">
        <title>Whole-Genome Sequencing of the Giant Devil Catfish, Bagarius yarrelli.</title>
        <authorList>
            <person name="Jiang W."/>
            <person name="Lv Y."/>
            <person name="Cheng L."/>
            <person name="Yang K."/>
            <person name="Chao B."/>
            <person name="Wang X."/>
            <person name="Li Y."/>
            <person name="Pan X."/>
            <person name="You X."/>
            <person name="Zhang Y."/>
            <person name="Yang J."/>
            <person name="Li J."/>
            <person name="Zhang X."/>
            <person name="Liu S."/>
            <person name="Sun C."/>
            <person name="Yang J."/>
            <person name="Shi Q."/>
        </authorList>
    </citation>
    <scope>NUCLEOTIDE SEQUENCE [LARGE SCALE GENOMIC DNA]</scope>
    <source>
        <strain evidence="15">JWS20170419001</strain>
        <tissue evidence="15">Muscle</tissue>
    </source>
</reference>
<dbReference type="InterPro" id="IPR000716">
    <property type="entry name" value="Thyroglobulin_1"/>
</dbReference>
<dbReference type="Pfam" id="PF00086">
    <property type="entry name" value="Thyroglobulin_1"/>
    <property type="match status" value="1"/>
</dbReference>
<dbReference type="InterPro" id="IPR000867">
    <property type="entry name" value="IGFBP-like"/>
</dbReference>
<name>A0A556TSW7_BAGYA</name>
<dbReference type="InterPro" id="IPR022321">
    <property type="entry name" value="IGFBP_1-6_chordata"/>
</dbReference>
<feature type="chain" id="PRO_5021999499" description="Insulin-like growth factor-binding protein 3" evidence="12">
    <location>
        <begin position="35"/>
        <end position="301"/>
    </location>
</feature>
<accession>A0A556TSW7</accession>
<evidence type="ECO:0000313" key="15">
    <source>
        <dbReference type="EMBL" id="TSK58121.1"/>
    </source>
</evidence>
<dbReference type="GO" id="GO:0006915">
    <property type="term" value="P:apoptotic process"/>
    <property type="evidence" value="ECO:0007669"/>
    <property type="project" value="UniProtKB-KW"/>
</dbReference>
<evidence type="ECO:0000256" key="6">
    <source>
        <dbReference type="ARBA" id="ARBA00022703"/>
    </source>
</evidence>
<keyword evidence="9" id="KW-0325">Glycoprotein</keyword>
<comment type="subcellular location">
    <subcellularLocation>
        <location evidence="1">Secreted</location>
    </subcellularLocation>
</comment>
<keyword evidence="8" id="KW-1015">Disulfide bond</keyword>
<dbReference type="SMART" id="SM00121">
    <property type="entry name" value="IB"/>
    <property type="match status" value="1"/>
</dbReference>
<dbReference type="InterPro" id="IPR036857">
    <property type="entry name" value="Thyroglobulin_1_sf"/>
</dbReference>
<dbReference type="FunFam" id="4.10.800.10:FF:000005">
    <property type="entry name" value="Putative insulin-like growth factor-binding protein 5"/>
    <property type="match status" value="1"/>
</dbReference>
<keyword evidence="10" id="KW-0340">Growth factor binding</keyword>
<evidence type="ECO:0000256" key="11">
    <source>
        <dbReference type="PROSITE-ProRule" id="PRU00500"/>
    </source>
</evidence>
<keyword evidence="6" id="KW-0053">Apoptosis</keyword>
<evidence type="ECO:0000256" key="10">
    <source>
        <dbReference type="ARBA" id="ARBA00023183"/>
    </source>
</evidence>
<keyword evidence="7 12" id="KW-0732">Signal</keyword>
<evidence type="ECO:0000259" key="13">
    <source>
        <dbReference type="PROSITE" id="PS51162"/>
    </source>
</evidence>
<comment type="caution">
    <text evidence="15">The sequence shown here is derived from an EMBL/GenBank/DDBJ whole genome shotgun (WGS) entry which is preliminary data.</text>
</comment>
<evidence type="ECO:0000256" key="2">
    <source>
        <dbReference type="ARBA" id="ARBA00013677"/>
    </source>
</evidence>
<keyword evidence="4" id="KW-0597">Phosphoprotein</keyword>
<dbReference type="InterPro" id="IPR012211">
    <property type="entry name" value="IGFBP-3"/>
</dbReference>
<dbReference type="GO" id="GO:0001968">
    <property type="term" value="F:fibronectin binding"/>
    <property type="evidence" value="ECO:0007669"/>
    <property type="project" value="TreeGrafter"/>
</dbReference>
<evidence type="ECO:0000259" key="14">
    <source>
        <dbReference type="PROSITE" id="PS51323"/>
    </source>
</evidence>
<dbReference type="SUPFAM" id="SSF57610">
    <property type="entry name" value="Thyroglobulin type-1 domain"/>
    <property type="match status" value="1"/>
</dbReference>
<dbReference type="PROSITE" id="PS51323">
    <property type="entry name" value="IGFBP_N_2"/>
    <property type="match status" value="1"/>
</dbReference>
<dbReference type="GO" id="GO:0005615">
    <property type="term" value="C:extracellular space"/>
    <property type="evidence" value="ECO:0007669"/>
    <property type="project" value="TreeGrafter"/>
</dbReference>
<evidence type="ECO:0000256" key="5">
    <source>
        <dbReference type="ARBA" id="ARBA00022604"/>
    </source>
</evidence>
<dbReference type="Gene3D" id="4.10.40.20">
    <property type="match status" value="1"/>
</dbReference>
<dbReference type="SUPFAM" id="SSF57184">
    <property type="entry name" value="Growth factor receptor domain"/>
    <property type="match status" value="1"/>
</dbReference>
<dbReference type="PANTHER" id="PTHR11551">
    <property type="entry name" value="INSULIN-LIKE GROWTH FACTOR BINDING PROTEIN"/>
    <property type="match status" value="1"/>
</dbReference>
<proteinExistence type="predicted"/>
<dbReference type="Gene3D" id="4.10.800.10">
    <property type="entry name" value="Thyroglobulin type-1"/>
    <property type="match status" value="1"/>
</dbReference>
<dbReference type="GO" id="GO:0031994">
    <property type="term" value="F:insulin-like growth factor I binding"/>
    <property type="evidence" value="ECO:0007669"/>
    <property type="project" value="TreeGrafter"/>
</dbReference>
<organism evidence="15 16">
    <name type="scientific">Bagarius yarrelli</name>
    <name type="common">Goonch</name>
    <name type="synonym">Bagrus yarrelli</name>
    <dbReference type="NCBI Taxonomy" id="175774"/>
    <lineage>
        <taxon>Eukaryota</taxon>
        <taxon>Metazoa</taxon>
        <taxon>Chordata</taxon>
        <taxon>Craniata</taxon>
        <taxon>Vertebrata</taxon>
        <taxon>Euteleostomi</taxon>
        <taxon>Actinopterygii</taxon>
        <taxon>Neopterygii</taxon>
        <taxon>Teleostei</taxon>
        <taxon>Ostariophysi</taxon>
        <taxon>Siluriformes</taxon>
        <taxon>Sisoridae</taxon>
        <taxon>Sisorinae</taxon>
        <taxon>Bagarius</taxon>
    </lineage>
</organism>
<evidence type="ECO:0000256" key="1">
    <source>
        <dbReference type="ARBA" id="ARBA00004613"/>
    </source>
</evidence>